<reference evidence="1 2" key="1">
    <citation type="submission" date="2020-02" db="EMBL/GenBank/DDBJ databases">
        <authorList>
            <person name="Sun Q."/>
        </authorList>
    </citation>
    <scope>NUCLEOTIDE SEQUENCE [LARGE SCALE GENOMIC DNA]</scope>
    <source>
        <strain evidence="1 2">YIM 13062</strain>
    </source>
</reference>
<dbReference type="InterPro" id="IPR011664">
    <property type="entry name" value="Abi_system_AbiD/AbiF-like"/>
</dbReference>
<dbReference type="Pfam" id="PF07751">
    <property type="entry name" value="Abi_2"/>
    <property type="match status" value="1"/>
</dbReference>
<dbReference type="EMBL" id="JAAVUN010000056">
    <property type="protein sequence ID" value="NKE10778.1"/>
    <property type="molecule type" value="Genomic_DNA"/>
</dbReference>
<gene>
    <name evidence="1" type="ORF">GTW58_12785</name>
</gene>
<evidence type="ECO:0000313" key="1">
    <source>
        <dbReference type="EMBL" id="NKE10778.1"/>
    </source>
</evidence>
<dbReference type="AlphaFoldDB" id="A0A846TNJ4"/>
<evidence type="ECO:0000313" key="2">
    <source>
        <dbReference type="Proteomes" id="UP000521379"/>
    </source>
</evidence>
<protein>
    <submittedName>
        <fullName evidence="1">Abi family protein</fullName>
    </submittedName>
</protein>
<accession>A0A846TNJ4</accession>
<sequence>MLIEDRAVAAKTLARVNYYRLSGYWYPFRVKCEDGRADDFYPGTRFDDVVALYEFDAKLRGATFEALMPIELAICTLLGHELGRVDPSAHLDPTLLGPVARRGHAHAKWLRRYNESLRRSREDFVAHHKKKYGGQVPVWAAVEQLDWGSLSRLFEFAPLGVQEAVADACSLRAPQLGSWLKVLNVVRNTCAHHGRFFNRVHAITPKLPAAGLHPDLDAVNADYNRTFGLLTLIQFLLDRLDAGPGDLLPDVVAAYPDVPAIPITHMGAPGEWRGSSRLWNGGQSPEA</sequence>
<comment type="caution">
    <text evidence="1">The sequence shown here is derived from an EMBL/GenBank/DDBJ whole genome shotgun (WGS) entry which is preliminary data.</text>
</comment>
<proteinExistence type="predicted"/>
<name>A0A846TNJ4_9MICC</name>
<organism evidence="1 2">
    <name type="scientific">Kocuria subflava</name>
    <dbReference type="NCBI Taxonomy" id="1736139"/>
    <lineage>
        <taxon>Bacteria</taxon>
        <taxon>Bacillati</taxon>
        <taxon>Actinomycetota</taxon>
        <taxon>Actinomycetes</taxon>
        <taxon>Micrococcales</taxon>
        <taxon>Micrococcaceae</taxon>
        <taxon>Kocuria</taxon>
    </lineage>
</organism>
<dbReference type="Proteomes" id="UP000521379">
    <property type="component" value="Unassembled WGS sequence"/>
</dbReference>
<keyword evidence="2" id="KW-1185">Reference proteome</keyword>